<proteinExistence type="predicted"/>
<accession>A0A7I7UI83</accession>
<evidence type="ECO:0008006" key="3">
    <source>
        <dbReference type="Google" id="ProtNLM"/>
    </source>
</evidence>
<reference evidence="1 2" key="1">
    <citation type="journal article" date="2019" name="Emerg. Microbes Infect.">
        <title>Comprehensive subspecies identification of 175 nontuberculous mycobacteria species based on 7547 genomic profiles.</title>
        <authorList>
            <person name="Matsumoto Y."/>
            <person name="Kinjo T."/>
            <person name="Motooka D."/>
            <person name="Nabeya D."/>
            <person name="Jung N."/>
            <person name="Uechi K."/>
            <person name="Horii T."/>
            <person name="Iida T."/>
            <person name="Fujita J."/>
            <person name="Nakamura S."/>
        </authorList>
    </citation>
    <scope>NUCLEOTIDE SEQUENCE [LARGE SCALE GENOMIC DNA]</scope>
    <source>
        <strain evidence="1 2">JCM 6370</strain>
    </source>
</reference>
<evidence type="ECO:0000313" key="2">
    <source>
        <dbReference type="Proteomes" id="UP000467252"/>
    </source>
</evidence>
<dbReference type="InterPro" id="IPR018641">
    <property type="entry name" value="Trfase_1_rSAM/seldom-assoc"/>
</dbReference>
<keyword evidence="2" id="KW-1185">Reference proteome</keyword>
<dbReference type="Gene3D" id="3.90.550.10">
    <property type="entry name" value="Spore Coat Polysaccharide Biosynthesis Protein SpsA, Chain A"/>
    <property type="match status" value="1"/>
</dbReference>
<dbReference type="PANTHER" id="PTHR36529:SF1">
    <property type="entry name" value="GLYCOSYLTRANSFERASE"/>
    <property type="match status" value="1"/>
</dbReference>
<dbReference type="SUPFAM" id="SSF53448">
    <property type="entry name" value="Nucleotide-diphospho-sugar transferases"/>
    <property type="match status" value="1"/>
</dbReference>
<dbReference type="EMBL" id="AP022599">
    <property type="protein sequence ID" value="BBY80389.1"/>
    <property type="molecule type" value="Genomic_DNA"/>
</dbReference>
<name>A0A7I7UI83_MYCPV</name>
<dbReference type="InterPro" id="IPR029044">
    <property type="entry name" value="Nucleotide-diphossugar_trans"/>
</dbReference>
<evidence type="ECO:0000313" key="1">
    <source>
        <dbReference type="EMBL" id="BBY80389.1"/>
    </source>
</evidence>
<gene>
    <name evidence="1" type="ORF">MPUL_15470</name>
</gene>
<protein>
    <recommendedName>
        <fullName evidence="3">Glycosyltransferase involved in cell wall biogenesis</fullName>
    </recommendedName>
</protein>
<sequence>MTVVLPVAGLIVAKAPVPGLAKTRLAASIGARAAADIAAAALLDTLDAMIAAPLRHRVVALAGDLAAGCRADEIRDRLTAFTVVPQRGADFADRLANAHHDAAAATGQRAVLQIGMDTPQVSADMLDECARELLGARAVVGLAEDGGWWILGVSDADMAECLRGVPMSRWDTGALTLAALYAKGIDVRLVAELADFDTVDDLDTVRRACPAGSRFVEATRPDGSWPAAGLSPVRQNQVVEH</sequence>
<dbReference type="Pfam" id="PF09837">
    <property type="entry name" value="DUF2064"/>
    <property type="match status" value="1"/>
</dbReference>
<dbReference type="PANTHER" id="PTHR36529">
    <property type="entry name" value="SLL1095 PROTEIN"/>
    <property type="match status" value="1"/>
</dbReference>
<organism evidence="1 2">
    <name type="scientific">Mycolicibacterium pulveris</name>
    <name type="common">Mycobacterium pulveris</name>
    <dbReference type="NCBI Taxonomy" id="36813"/>
    <lineage>
        <taxon>Bacteria</taxon>
        <taxon>Bacillati</taxon>
        <taxon>Actinomycetota</taxon>
        <taxon>Actinomycetes</taxon>
        <taxon>Mycobacteriales</taxon>
        <taxon>Mycobacteriaceae</taxon>
        <taxon>Mycolicibacterium</taxon>
    </lineage>
</organism>
<dbReference type="Proteomes" id="UP000467252">
    <property type="component" value="Chromosome"/>
</dbReference>
<dbReference type="AlphaFoldDB" id="A0A7I7UI83"/>